<keyword evidence="1" id="KW-0132">Cell division</keyword>
<keyword evidence="3" id="KW-0131">Cell cycle</keyword>
<name>A0A1I0NGW8_9FIRM</name>
<dbReference type="PANTHER" id="PTHR38429">
    <property type="entry name" value="SEPTATION PROTEIN SPOVG-RELATED"/>
    <property type="match status" value="1"/>
</dbReference>
<proteinExistence type="predicted"/>
<dbReference type="AlphaFoldDB" id="A0A1I0NGW8"/>
<evidence type="ECO:0000256" key="4">
    <source>
        <dbReference type="SAM" id="MobiDB-lite"/>
    </source>
</evidence>
<dbReference type="GO" id="GO:0003677">
    <property type="term" value="F:DNA binding"/>
    <property type="evidence" value="ECO:0007669"/>
    <property type="project" value="UniProtKB-KW"/>
</dbReference>
<feature type="compositionally biased region" description="Basic and acidic residues" evidence="4">
    <location>
        <begin position="197"/>
        <end position="206"/>
    </location>
</feature>
<feature type="region of interest" description="Disordered" evidence="4">
    <location>
        <begin position="197"/>
        <end position="226"/>
    </location>
</feature>
<feature type="compositionally biased region" description="Polar residues" evidence="4">
    <location>
        <begin position="207"/>
        <end position="217"/>
    </location>
</feature>
<dbReference type="InterPro" id="IPR036751">
    <property type="entry name" value="SpoVG_sf"/>
</dbReference>
<dbReference type="GO" id="GO:0030435">
    <property type="term" value="P:sporulation resulting in formation of a cellular spore"/>
    <property type="evidence" value="ECO:0007669"/>
    <property type="project" value="InterPro"/>
</dbReference>
<evidence type="ECO:0000313" key="5">
    <source>
        <dbReference type="EMBL" id="SEW00539.1"/>
    </source>
</evidence>
<dbReference type="InterPro" id="IPR007170">
    <property type="entry name" value="SpoVG"/>
</dbReference>
<organism evidence="5 6">
    <name type="scientific">[Clostridium] fimetarium</name>
    <dbReference type="NCBI Taxonomy" id="99656"/>
    <lineage>
        <taxon>Bacteria</taxon>
        <taxon>Bacillati</taxon>
        <taxon>Bacillota</taxon>
        <taxon>Clostridia</taxon>
        <taxon>Lachnospirales</taxon>
        <taxon>Lachnospiraceae</taxon>
    </lineage>
</organism>
<dbReference type="OrthoDB" id="9796286at2"/>
<evidence type="ECO:0000256" key="3">
    <source>
        <dbReference type="ARBA" id="ARBA00023306"/>
    </source>
</evidence>
<accession>A0A1I0NGW8</accession>
<dbReference type="EMBL" id="FOJI01000003">
    <property type="protein sequence ID" value="SEW00539.1"/>
    <property type="molecule type" value="Genomic_DNA"/>
</dbReference>
<dbReference type="STRING" id="99656.SAMN05421659_10392"/>
<protein>
    <submittedName>
        <fullName evidence="5">DNA-binding protein SpoVG, cell septation regulator</fullName>
    </submittedName>
</protein>
<evidence type="ECO:0000256" key="1">
    <source>
        <dbReference type="ARBA" id="ARBA00022618"/>
    </source>
</evidence>
<dbReference type="Gene3D" id="3.30.1120.40">
    <property type="entry name" value="Stage V sporulation protein G"/>
    <property type="match status" value="2"/>
</dbReference>
<evidence type="ECO:0000313" key="6">
    <source>
        <dbReference type="Proteomes" id="UP000199701"/>
    </source>
</evidence>
<dbReference type="GO" id="GO:0000917">
    <property type="term" value="P:division septum assembly"/>
    <property type="evidence" value="ECO:0007669"/>
    <property type="project" value="UniProtKB-KW"/>
</dbReference>
<dbReference type="Proteomes" id="UP000199701">
    <property type="component" value="Unassembled WGS sequence"/>
</dbReference>
<dbReference type="Pfam" id="PF04026">
    <property type="entry name" value="SpoVG"/>
    <property type="match status" value="2"/>
</dbReference>
<sequence length="226" mass="25781">MKYSIIVNDVKRNEGSLKGFAAVTFGESFKVTNIAIIQAADGRIFVSMPRYKTNQQNENGQDVYKDICNPITKEFREELYADIIDAYENKDGKNFVSGEKTVEMPEVTVSVTPYEREGSNMKALARVVLDDCFVINNVTVLEGRNENNFVAMPGYKTNQKDEQGKDIFRDICYPVTAEFRTKMFDALLVDYEKTVEKNVEQSKQEAQENMQNSTAKEQPSKDTPFR</sequence>
<gene>
    <name evidence="5" type="ORF">SAMN05421659_10392</name>
</gene>
<dbReference type="RefSeq" id="WP_092451186.1">
    <property type="nucleotide sequence ID" value="NZ_FOJI01000003.1"/>
</dbReference>
<dbReference type="SUPFAM" id="SSF160537">
    <property type="entry name" value="SpoVG-like"/>
    <property type="match status" value="2"/>
</dbReference>
<keyword evidence="2" id="KW-0717">Septation</keyword>
<evidence type="ECO:0000256" key="2">
    <source>
        <dbReference type="ARBA" id="ARBA00023210"/>
    </source>
</evidence>
<keyword evidence="6" id="KW-1185">Reference proteome</keyword>
<dbReference type="PANTHER" id="PTHR38429:SF1">
    <property type="entry name" value="SEPTATION PROTEIN SPOVG-RELATED"/>
    <property type="match status" value="1"/>
</dbReference>
<reference evidence="5 6" key="1">
    <citation type="submission" date="2016-10" db="EMBL/GenBank/DDBJ databases">
        <authorList>
            <person name="de Groot N.N."/>
        </authorList>
    </citation>
    <scope>NUCLEOTIDE SEQUENCE [LARGE SCALE GENOMIC DNA]</scope>
    <source>
        <strain evidence="5 6">DSM 9179</strain>
    </source>
</reference>
<keyword evidence="5" id="KW-0238">DNA-binding</keyword>